<evidence type="ECO:0000259" key="8">
    <source>
        <dbReference type="Pfam" id="PF17287"/>
    </source>
</evidence>
<feature type="domain" description="ShlB POTRA" evidence="8">
    <location>
        <begin position="171"/>
        <end position="226"/>
    </location>
</feature>
<dbReference type="InterPro" id="IPR027282">
    <property type="entry name" value="TPS"/>
</dbReference>
<feature type="domain" description="Haemolysin activator HlyB C-terminal" evidence="6">
    <location>
        <begin position="231"/>
        <end position="549"/>
    </location>
</feature>
<dbReference type="EMBL" id="SNZE01000016">
    <property type="protein sequence ID" value="TDR30804.1"/>
    <property type="molecule type" value="Genomic_DNA"/>
</dbReference>
<dbReference type="InterPro" id="IPR035251">
    <property type="entry name" value="ShlB_POTRA"/>
</dbReference>
<evidence type="ECO:0000256" key="1">
    <source>
        <dbReference type="ARBA" id="ARBA00022452"/>
    </source>
</evidence>
<evidence type="ECO:0000256" key="5">
    <source>
        <dbReference type="SAM" id="SignalP"/>
    </source>
</evidence>
<feature type="domain" description="Polypeptide-transport-associated ShlB-type" evidence="7">
    <location>
        <begin position="121"/>
        <end position="165"/>
    </location>
</feature>
<evidence type="ECO:0000256" key="4">
    <source>
        <dbReference type="SAM" id="MobiDB-lite"/>
    </source>
</evidence>
<dbReference type="PANTHER" id="PTHR34597:SF3">
    <property type="entry name" value="OUTER MEMBRANE TRANSPORTER CDIB"/>
    <property type="match status" value="1"/>
</dbReference>
<organism evidence="9 10">
    <name type="scientific">Hydromonas duriensis</name>
    <dbReference type="NCBI Taxonomy" id="1527608"/>
    <lineage>
        <taxon>Bacteria</taxon>
        <taxon>Pseudomonadati</taxon>
        <taxon>Pseudomonadota</taxon>
        <taxon>Betaproteobacteria</taxon>
        <taxon>Burkholderiales</taxon>
        <taxon>Burkholderiaceae</taxon>
        <taxon>Hydromonas</taxon>
    </lineage>
</organism>
<feature type="signal peptide" evidence="5">
    <location>
        <begin position="1"/>
        <end position="24"/>
    </location>
</feature>
<name>A0A4R6Y2R2_9BURK</name>
<evidence type="ECO:0000256" key="2">
    <source>
        <dbReference type="ARBA" id="ARBA00022692"/>
    </source>
</evidence>
<proteinExistence type="predicted"/>
<dbReference type="GO" id="GO:0008320">
    <property type="term" value="F:protein transmembrane transporter activity"/>
    <property type="evidence" value="ECO:0007669"/>
    <property type="project" value="TreeGrafter"/>
</dbReference>
<keyword evidence="1" id="KW-0472">Membrane</keyword>
<feature type="region of interest" description="Disordered" evidence="4">
    <location>
        <begin position="42"/>
        <end position="84"/>
    </location>
</feature>
<dbReference type="Pfam" id="PF08479">
    <property type="entry name" value="POTRA_2"/>
    <property type="match status" value="1"/>
</dbReference>
<dbReference type="Pfam" id="PF17287">
    <property type="entry name" value="POTRA_3"/>
    <property type="match status" value="1"/>
</dbReference>
<keyword evidence="5" id="KW-0732">Signal</keyword>
<dbReference type="PIRSF" id="PIRSF029745">
    <property type="entry name" value="FhaC"/>
    <property type="match status" value="1"/>
</dbReference>
<keyword evidence="3" id="KW-0998">Cell outer membrane</keyword>
<dbReference type="Gene3D" id="3.10.20.310">
    <property type="entry name" value="membrane protein fhac"/>
    <property type="match status" value="1"/>
</dbReference>
<dbReference type="GO" id="GO:0046819">
    <property type="term" value="P:protein secretion by the type V secretion system"/>
    <property type="evidence" value="ECO:0007669"/>
    <property type="project" value="TreeGrafter"/>
</dbReference>
<dbReference type="AlphaFoldDB" id="A0A4R6Y2R2"/>
<dbReference type="GO" id="GO:0098046">
    <property type="term" value="C:type V protein secretion system complex"/>
    <property type="evidence" value="ECO:0007669"/>
    <property type="project" value="TreeGrafter"/>
</dbReference>
<dbReference type="Proteomes" id="UP000294480">
    <property type="component" value="Unassembled WGS sequence"/>
</dbReference>
<dbReference type="PANTHER" id="PTHR34597">
    <property type="entry name" value="SLR1661 PROTEIN"/>
    <property type="match status" value="1"/>
</dbReference>
<accession>A0A4R6Y2R2</accession>
<gene>
    <name evidence="9" type="ORF">DFR44_1162</name>
</gene>
<feature type="chain" id="PRO_5020932440" evidence="5">
    <location>
        <begin position="25"/>
        <end position="586"/>
    </location>
</feature>
<dbReference type="InterPro" id="IPR051544">
    <property type="entry name" value="TPS_OM_transporter"/>
</dbReference>
<evidence type="ECO:0000313" key="10">
    <source>
        <dbReference type="Proteomes" id="UP000294480"/>
    </source>
</evidence>
<dbReference type="OrthoDB" id="290122at2"/>
<feature type="compositionally biased region" description="Low complexity" evidence="4">
    <location>
        <begin position="52"/>
        <end position="79"/>
    </location>
</feature>
<dbReference type="InterPro" id="IPR013686">
    <property type="entry name" value="Polypept-transport_assoc_ShlB"/>
</dbReference>
<evidence type="ECO:0000259" key="6">
    <source>
        <dbReference type="Pfam" id="PF03865"/>
    </source>
</evidence>
<reference evidence="9 10" key="1">
    <citation type="submission" date="2019-03" db="EMBL/GenBank/DDBJ databases">
        <title>Genomic Encyclopedia of Type Strains, Phase IV (KMG-IV): sequencing the most valuable type-strain genomes for metagenomic binning, comparative biology and taxonomic classification.</title>
        <authorList>
            <person name="Goeker M."/>
        </authorList>
    </citation>
    <scope>NUCLEOTIDE SEQUENCE [LARGE SCALE GENOMIC DNA]</scope>
    <source>
        <strain evidence="9 10">DSM 102852</strain>
    </source>
</reference>
<evidence type="ECO:0000256" key="3">
    <source>
        <dbReference type="ARBA" id="ARBA00023237"/>
    </source>
</evidence>
<keyword evidence="1" id="KW-1134">Transmembrane beta strand</keyword>
<protein>
    <submittedName>
        <fullName evidence="9">Hemolysin activation/secretion protein</fullName>
    </submittedName>
</protein>
<evidence type="ECO:0000313" key="9">
    <source>
        <dbReference type="EMBL" id="TDR30804.1"/>
    </source>
</evidence>
<sequence>MRKNQITRCLLSAGILTMPAFAWAQTSASPTIPPVIQNAQSIEQRQREQTEQLRLQQQQEQEQRSRVQTPNAQATATTPDKPVANEGPCFALKHIIWQQTQGLIPPPLYLKYKAYRGIHAHECLNQAQIIQLQKDLSNALIEHGHITSKINFPAQNIASGQLTIDWYPGTVAKITHDTKTGQPIGSLDVLFPNREGQLYNQRQADQALENLKRLSSQGNATIELQPGEATGTSNIVYKLEPKTFLQRINGTIGFDNAGSKTSGQYQANGSLSIDSPLHLNDQLTLNYNHNADASNSDHNTETYGAYWGIATGYGTFDLGYNKSSYLQTVAGYQSNLAYTGNSQDFYASAGFMLHRSSNSKTQAAIKLGRKISHNLIDDTEIPIQMRDYVYTDMGLNHTQYHKDQQYTIGFNVRQNLPSLSKSVGYVYGEPDWNGKWRVYTLNASATIPFKLGTATFRYNGTLKAQRAKRPTPGSELFSLGSRYTVRGFDESFSISGEDGVLIRNEWAYLYGPDKRQQVYLGIDWGKVKGPATEDSLATSLMGSALGVRGYYKGLNYDLALGLPIKSPKYISHRHDPSFYGSISYQF</sequence>
<comment type="caution">
    <text evidence="9">The sequence shown here is derived from an EMBL/GenBank/DDBJ whole genome shotgun (WGS) entry which is preliminary data.</text>
</comment>
<dbReference type="InterPro" id="IPR005565">
    <property type="entry name" value="Hemolysn_activator_HlyB_C"/>
</dbReference>
<keyword evidence="10" id="KW-1185">Reference proteome</keyword>
<dbReference type="Gene3D" id="2.40.160.50">
    <property type="entry name" value="membrane protein fhac: a member of the omp85/tpsb transporter family"/>
    <property type="match status" value="1"/>
</dbReference>
<keyword evidence="2" id="KW-0812">Transmembrane</keyword>
<evidence type="ECO:0000259" key="7">
    <source>
        <dbReference type="Pfam" id="PF08479"/>
    </source>
</evidence>
<dbReference type="RefSeq" id="WP_133620722.1">
    <property type="nucleotide sequence ID" value="NZ_SNZE01000016.1"/>
</dbReference>
<dbReference type="Pfam" id="PF03865">
    <property type="entry name" value="ShlB"/>
    <property type="match status" value="1"/>
</dbReference>